<dbReference type="PROSITE" id="PS50109">
    <property type="entry name" value="HIS_KIN"/>
    <property type="match status" value="1"/>
</dbReference>
<reference evidence="12" key="1">
    <citation type="journal article" date="2019" name="Int. J. Syst. Evol. Microbiol.">
        <title>The Global Catalogue of Microorganisms (GCM) 10K type strain sequencing project: providing services to taxonomists for standard genome sequencing and annotation.</title>
        <authorList>
            <consortium name="The Broad Institute Genomics Platform"/>
            <consortium name="The Broad Institute Genome Sequencing Center for Infectious Disease"/>
            <person name="Wu L."/>
            <person name="Ma J."/>
        </authorList>
    </citation>
    <scope>NUCLEOTIDE SEQUENCE [LARGE SCALE GENOMIC DNA]</scope>
    <source>
        <strain evidence="12">JCM 17927</strain>
    </source>
</reference>
<evidence type="ECO:0000256" key="1">
    <source>
        <dbReference type="ARBA" id="ARBA00000085"/>
    </source>
</evidence>
<dbReference type="InterPro" id="IPR036097">
    <property type="entry name" value="HisK_dim/P_sf"/>
</dbReference>
<dbReference type="Gene3D" id="1.10.10.60">
    <property type="entry name" value="Homeodomain-like"/>
    <property type="match status" value="1"/>
</dbReference>
<evidence type="ECO:0000256" key="7">
    <source>
        <dbReference type="PROSITE-ProRule" id="PRU00169"/>
    </source>
</evidence>
<evidence type="ECO:0000256" key="3">
    <source>
        <dbReference type="ARBA" id="ARBA00022553"/>
    </source>
</evidence>
<dbReference type="SUPFAM" id="SSF63829">
    <property type="entry name" value="Calcium-dependent phosphotriesterase"/>
    <property type="match status" value="3"/>
</dbReference>
<dbReference type="InterPro" id="IPR001789">
    <property type="entry name" value="Sig_transdc_resp-reg_receiver"/>
</dbReference>
<dbReference type="Pfam" id="PF00512">
    <property type="entry name" value="HisKA"/>
    <property type="match status" value="1"/>
</dbReference>
<evidence type="ECO:0000256" key="4">
    <source>
        <dbReference type="ARBA" id="ARBA00023015"/>
    </source>
</evidence>
<dbReference type="SUPFAM" id="SSF55874">
    <property type="entry name" value="ATPase domain of HSP90 chaperone/DNA topoisomerase II/histidine kinase"/>
    <property type="match status" value="1"/>
</dbReference>
<keyword evidence="3 7" id="KW-0597">Phosphoprotein</keyword>
<dbReference type="Pfam" id="PF00072">
    <property type="entry name" value="Response_reg"/>
    <property type="match status" value="1"/>
</dbReference>
<dbReference type="SMART" id="SM00448">
    <property type="entry name" value="REC"/>
    <property type="match status" value="1"/>
</dbReference>
<evidence type="ECO:0000313" key="11">
    <source>
        <dbReference type="EMBL" id="GAA4455784.1"/>
    </source>
</evidence>
<dbReference type="SMART" id="SM00387">
    <property type="entry name" value="HATPase_c"/>
    <property type="match status" value="1"/>
</dbReference>
<dbReference type="PRINTS" id="PR00344">
    <property type="entry name" value="BCTRLSENSOR"/>
</dbReference>
<dbReference type="InterPro" id="IPR003594">
    <property type="entry name" value="HATPase_dom"/>
</dbReference>
<protein>
    <recommendedName>
        <fullName evidence="2">histidine kinase</fullName>
        <ecNumber evidence="2">2.7.13.3</ecNumber>
    </recommendedName>
</protein>
<evidence type="ECO:0000259" key="10">
    <source>
        <dbReference type="PROSITE" id="PS50110"/>
    </source>
</evidence>
<keyword evidence="12" id="KW-1185">Reference proteome</keyword>
<feature type="domain" description="Histidine kinase" evidence="9">
    <location>
        <begin position="1078"/>
        <end position="1295"/>
    </location>
</feature>
<dbReference type="PANTHER" id="PTHR43547:SF2">
    <property type="entry name" value="HYBRID SIGNAL TRANSDUCTION HISTIDINE KINASE C"/>
    <property type="match status" value="1"/>
</dbReference>
<dbReference type="Pfam" id="PF07495">
    <property type="entry name" value="Y_Y_Y"/>
    <property type="match status" value="1"/>
</dbReference>
<dbReference type="Gene3D" id="3.40.50.2300">
    <property type="match status" value="1"/>
</dbReference>
<evidence type="ECO:0000259" key="9">
    <source>
        <dbReference type="PROSITE" id="PS50109"/>
    </source>
</evidence>
<dbReference type="InterPro" id="IPR036890">
    <property type="entry name" value="HATPase_C_sf"/>
</dbReference>
<dbReference type="Gene3D" id="1.10.287.130">
    <property type="match status" value="1"/>
</dbReference>
<dbReference type="GO" id="GO:0016301">
    <property type="term" value="F:kinase activity"/>
    <property type="evidence" value="ECO:0007669"/>
    <property type="project" value="UniProtKB-KW"/>
</dbReference>
<keyword evidence="6" id="KW-0804">Transcription</keyword>
<dbReference type="EMBL" id="BAABHD010000027">
    <property type="protein sequence ID" value="GAA4455784.1"/>
    <property type="molecule type" value="Genomic_DNA"/>
</dbReference>
<dbReference type="SUPFAM" id="SSF46689">
    <property type="entry name" value="Homeodomain-like"/>
    <property type="match status" value="1"/>
</dbReference>
<dbReference type="RefSeq" id="WP_345243780.1">
    <property type="nucleotide sequence ID" value="NZ_BAABHD010000027.1"/>
</dbReference>
<dbReference type="CDD" id="cd00082">
    <property type="entry name" value="HisKA"/>
    <property type="match status" value="1"/>
</dbReference>
<dbReference type="PROSITE" id="PS50110">
    <property type="entry name" value="RESPONSE_REGULATORY"/>
    <property type="match status" value="1"/>
</dbReference>
<dbReference type="SMART" id="SM00388">
    <property type="entry name" value="HisKA"/>
    <property type="match status" value="1"/>
</dbReference>
<dbReference type="InterPro" id="IPR009057">
    <property type="entry name" value="Homeodomain-like_sf"/>
</dbReference>
<dbReference type="PANTHER" id="PTHR43547">
    <property type="entry name" value="TWO-COMPONENT HISTIDINE KINASE"/>
    <property type="match status" value="1"/>
</dbReference>
<proteinExistence type="predicted"/>
<keyword evidence="11" id="KW-0418">Kinase</keyword>
<dbReference type="Pfam" id="PF02518">
    <property type="entry name" value="HATPase_c"/>
    <property type="match status" value="1"/>
</dbReference>
<organism evidence="11 12">
    <name type="scientific">Nibrella saemangeumensis</name>
    <dbReference type="NCBI Taxonomy" id="1084526"/>
    <lineage>
        <taxon>Bacteria</taxon>
        <taxon>Pseudomonadati</taxon>
        <taxon>Bacteroidota</taxon>
        <taxon>Cytophagia</taxon>
        <taxon>Cytophagales</taxon>
        <taxon>Spirosomataceae</taxon>
        <taxon>Nibrella</taxon>
    </lineage>
</organism>
<dbReference type="SUPFAM" id="SSF47384">
    <property type="entry name" value="Homodimeric domain of signal transducing histidine kinase"/>
    <property type="match status" value="1"/>
</dbReference>
<dbReference type="SUPFAM" id="SSF52172">
    <property type="entry name" value="CheY-like"/>
    <property type="match status" value="1"/>
</dbReference>
<dbReference type="PROSITE" id="PS01124">
    <property type="entry name" value="HTH_ARAC_FAMILY_2"/>
    <property type="match status" value="1"/>
</dbReference>
<feature type="domain" description="Response regulatory" evidence="10">
    <location>
        <begin position="1334"/>
        <end position="1449"/>
    </location>
</feature>
<feature type="modified residue" description="4-aspartylphosphate" evidence="7">
    <location>
        <position position="1382"/>
    </location>
</feature>
<dbReference type="InterPro" id="IPR003661">
    <property type="entry name" value="HisK_dim/P_dom"/>
</dbReference>
<keyword evidence="5" id="KW-0238">DNA-binding</keyword>
<dbReference type="InterPro" id="IPR018060">
    <property type="entry name" value="HTH_AraC"/>
</dbReference>
<sequence>MRLLSFLLVYLSFWLTAVGQQPRVYFEQLTTADGLPDNSVNVILQDHLGFMWLGTRNGLVRYDGVTMTVFQNNPRDPFSLKGRIVTCLYEDRQGNIWVGCWGGLYRFERSTQRFISYSPKGKDAIAARQSVQFIHEDKNGSIWVVIVNTDEEQRLLSRYEPTTDTWTHYRHREGDPNSLMHNQVLYMSATGHIRNCLLEDALGTIWVVTRTATIDGAEAILHRYDRAHDRFIPYFPKGIAASDSVFRFIKYPRFDRKSTLWVPTFKHGLLRVDPVANRVITHYRHVPGDDRSLLCDSVRTVYEDRAGYLWVSTRKGLDQLDPRTGIFTHHRYEPANEHTPHDMVVDAIEETANGHIWFTTTVGGLDEYNPQTGLFTRYETNAGYPGGLIGELISKFLVDKSGLIWASTVGFQLAGLNRQSRITRFTPLLSRATDQGNSPTSAVSVVYEAPSEPGVLWIGTTRGLDRFDRKTGKIIQYRLDLATHININSVNRVTALTEDARGQFWVATTNGLYLMDRRRGTFTHFQQDPMRSNRLHYHVITALLAARDSTLWIGSNTGLDHYNSTTKQFTYYGKADTTYHPALFRLLASVQVPVRQLASIRHSEVTPEIIQTFSLKEPSDVAISALGAVYPSVKNEHGWLEDATGRVIWELNYKQTRMGGRRKRIQIDAIHLRAGSYYLHYKSRIFPGMGKNATGYATEPTSYYPELWGIQLVRITPAEADSLNRLKKRWMYNGLSSWSVQALHQDKKGRIWIGTNNGLNQFEPRTGRFIHYRDTLNNLVSIRSVHEDSNGILWLGDNMNGLFRHNPDNGVVNQYTTADGLSHNSITSIQADGRGQLWLSTYNGICRFDPKTQQFRTYTTANGLSGMIFRYPSFRSADGSLFFLGEHGINTLAPDQRYDDPQPPRLALTEVDIFNQKATIGPDEPLQKHISVAEKLTLAHDQNDVTFHFAALHYTRPAECRYAVRLEPYDKDWVALGTARQVRYMALAPGTYTFRVKAANADGVWNQKGVSVQVVVLPPWWQTWWAYALYALAFGGLVLAFIRYRVEQGRQQQEMAFKRREAEQLRAMDELKTRFFSNITHEFRTPLSLIMAPTETLLEGETLPAKQGLLTTIQRNAKQLLNLINQLLDLSKLEAGKMAVSERQGNLSEFVGQLVETFRPMALQRQLTLTFAVDDLPGDYIFDAGKWERIISNLLANALKFTPEQGTVMVSLRADTETSVRLTISDTGIGIAPDKLPHIFDRFYQADDSRTRTYEGTGIGLALVKELTDLLGGSITVRSQVNQGTQVELIMPVRPAQELPAPAAVTAPEPMNGSPVLPHEPVTSNALTEPGKPVVLLAEDNTELREFMAQTLSAEFRVITAANGEEGWQLAQQEIPDLVISDIMMPVMDGYALCRQLKTHPATNHVAVVLLTARSSQESRLEGFQYGADEYLTKPFHVGELQMRVRNIVAHQQKLRRYYAGQLSAVEEPLQPEAVQDPFLQQVYGLLDAHLDDSTFGVDQLAEGLAMSRRTLHRKLTTLIELSAGDVIRQYRLKRAAELLRQGYPVAQTAYQVGFESPQYFSRAFKEFYQYTPSEFVNRLAG</sequence>
<keyword evidence="11" id="KW-0808">Transferase</keyword>
<dbReference type="EC" id="2.7.13.3" evidence="2"/>
<evidence type="ECO:0000256" key="6">
    <source>
        <dbReference type="ARBA" id="ARBA00023163"/>
    </source>
</evidence>
<dbReference type="CDD" id="cd16922">
    <property type="entry name" value="HATPase_EvgS-ArcB-TorS-like"/>
    <property type="match status" value="1"/>
</dbReference>
<dbReference type="SMART" id="SM00342">
    <property type="entry name" value="HTH_ARAC"/>
    <property type="match status" value="1"/>
</dbReference>
<dbReference type="PROSITE" id="PS00041">
    <property type="entry name" value="HTH_ARAC_FAMILY_1"/>
    <property type="match status" value="1"/>
</dbReference>
<gene>
    <name evidence="11" type="ORF">GCM10023189_24050</name>
</gene>
<keyword evidence="4" id="KW-0805">Transcription regulation</keyword>
<dbReference type="Pfam" id="PF07494">
    <property type="entry name" value="Reg_prop"/>
    <property type="match status" value="5"/>
</dbReference>
<evidence type="ECO:0000256" key="5">
    <source>
        <dbReference type="ARBA" id="ARBA00023125"/>
    </source>
</evidence>
<dbReference type="InterPro" id="IPR011123">
    <property type="entry name" value="Y_Y_Y"/>
</dbReference>
<evidence type="ECO:0000313" key="12">
    <source>
        <dbReference type="Proteomes" id="UP001501175"/>
    </source>
</evidence>
<dbReference type="InterPro" id="IPR013783">
    <property type="entry name" value="Ig-like_fold"/>
</dbReference>
<dbReference type="InterPro" id="IPR011110">
    <property type="entry name" value="Reg_prop"/>
</dbReference>
<name>A0ABP8MTF6_9BACT</name>
<dbReference type="Pfam" id="PF12833">
    <property type="entry name" value="HTH_18"/>
    <property type="match status" value="1"/>
</dbReference>
<dbReference type="InterPro" id="IPR015943">
    <property type="entry name" value="WD40/YVTN_repeat-like_dom_sf"/>
</dbReference>
<comment type="catalytic activity">
    <reaction evidence="1">
        <text>ATP + protein L-histidine = ADP + protein N-phospho-L-histidine.</text>
        <dbReference type="EC" id="2.7.13.3"/>
    </reaction>
</comment>
<dbReference type="InterPro" id="IPR005467">
    <property type="entry name" value="His_kinase_dom"/>
</dbReference>
<dbReference type="Gene3D" id="3.30.565.10">
    <property type="entry name" value="Histidine kinase-like ATPase, C-terminal domain"/>
    <property type="match status" value="1"/>
</dbReference>
<dbReference type="Proteomes" id="UP001501175">
    <property type="component" value="Unassembled WGS sequence"/>
</dbReference>
<dbReference type="InterPro" id="IPR018062">
    <property type="entry name" value="HTH_AraC-typ_CS"/>
</dbReference>
<dbReference type="InterPro" id="IPR011006">
    <property type="entry name" value="CheY-like_superfamily"/>
</dbReference>
<accession>A0ABP8MTF6</accession>
<evidence type="ECO:0000259" key="8">
    <source>
        <dbReference type="PROSITE" id="PS01124"/>
    </source>
</evidence>
<dbReference type="Gene3D" id="2.130.10.10">
    <property type="entry name" value="YVTN repeat-like/Quinoprotein amine dehydrogenase"/>
    <property type="match status" value="4"/>
</dbReference>
<feature type="domain" description="HTH araC/xylS-type" evidence="8">
    <location>
        <begin position="1481"/>
        <end position="1579"/>
    </location>
</feature>
<comment type="caution">
    <text evidence="11">The sequence shown here is derived from an EMBL/GenBank/DDBJ whole genome shotgun (WGS) entry which is preliminary data.</text>
</comment>
<dbReference type="InterPro" id="IPR004358">
    <property type="entry name" value="Sig_transdc_His_kin-like_C"/>
</dbReference>
<dbReference type="Gene3D" id="2.60.40.10">
    <property type="entry name" value="Immunoglobulins"/>
    <property type="match status" value="1"/>
</dbReference>
<evidence type="ECO:0000256" key="2">
    <source>
        <dbReference type="ARBA" id="ARBA00012438"/>
    </source>
</evidence>